<keyword evidence="8" id="KW-1185">Reference proteome</keyword>
<dbReference type="KEGG" id="ptm:GSPATT00000805001"/>
<evidence type="ECO:0000256" key="5">
    <source>
        <dbReference type="ARBA" id="ARBA00022840"/>
    </source>
</evidence>
<dbReference type="STRING" id="5888.A0CJX6"/>
<dbReference type="HOGENOM" id="CLU_2377303_0_0_1"/>
<evidence type="ECO:0000256" key="4">
    <source>
        <dbReference type="ARBA" id="ARBA00022741"/>
    </source>
</evidence>
<dbReference type="GO" id="GO:0006750">
    <property type="term" value="P:glutathione biosynthetic process"/>
    <property type="evidence" value="ECO:0007669"/>
    <property type="project" value="UniProtKB-UniRule"/>
</dbReference>
<dbReference type="EC" id="6.3.2.2" evidence="1 6"/>
<dbReference type="EMBL" id="CT868096">
    <property type="protein sequence ID" value="CAK71093.1"/>
    <property type="molecule type" value="Genomic_DNA"/>
</dbReference>
<comment type="similarity">
    <text evidence="6">Belongs to the glutamate--cysteine ligase type 3 family.</text>
</comment>
<dbReference type="PANTHER" id="PTHR11164:SF0">
    <property type="entry name" value="GLUTAMATE--CYSTEINE LIGASE CATALYTIC SUBUNIT"/>
    <property type="match status" value="1"/>
</dbReference>
<gene>
    <name evidence="7" type="ORF">GSPATT00000805001</name>
</gene>
<keyword evidence="4 6" id="KW-0547">Nucleotide-binding</keyword>
<dbReference type="OrthoDB" id="7939818at2759"/>
<dbReference type="GO" id="GO:0005524">
    <property type="term" value="F:ATP binding"/>
    <property type="evidence" value="ECO:0007669"/>
    <property type="project" value="UniProtKB-UniRule"/>
</dbReference>
<dbReference type="InterPro" id="IPR004308">
    <property type="entry name" value="GCS"/>
</dbReference>
<evidence type="ECO:0000313" key="7">
    <source>
        <dbReference type="EMBL" id="CAK71093.1"/>
    </source>
</evidence>
<comment type="pathway">
    <text evidence="6">Sulfur metabolism; glutathione biosynthesis; glutathione from L-cysteine and L-glutamate: step 1/2.</text>
</comment>
<keyword evidence="3 6" id="KW-0317">Glutathione biosynthesis</keyword>
<dbReference type="InParanoid" id="A0CJX6"/>
<proteinExistence type="inferred from homology"/>
<comment type="catalytic activity">
    <reaction evidence="6">
        <text>L-cysteine + L-glutamate + ATP = gamma-L-glutamyl-L-cysteine + ADP + phosphate + H(+)</text>
        <dbReference type="Rhea" id="RHEA:13285"/>
        <dbReference type="ChEBI" id="CHEBI:15378"/>
        <dbReference type="ChEBI" id="CHEBI:29985"/>
        <dbReference type="ChEBI" id="CHEBI:30616"/>
        <dbReference type="ChEBI" id="CHEBI:35235"/>
        <dbReference type="ChEBI" id="CHEBI:43474"/>
        <dbReference type="ChEBI" id="CHEBI:58173"/>
        <dbReference type="ChEBI" id="CHEBI:456216"/>
        <dbReference type="EC" id="6.3.2.2"/>
    </reaction>
</comment>
<keyword evidence="5 6" id="KW-0067">ATP-binding</keyword>
<dbReference type="RefSeq" id="XP_001438490.1">
    <property type="nucleotide sequence ID" value="XM_001438453.1"/>
</dbReference>
<dbReference type="GeneID" id="5024275"/>
<organism evidence="7 8">
    <name type="scientific">Paramecium tetraurelia</name>
    <dbReference type="NCBI Taxonomy" id="5888"/>
    <lineage>
        <taxon>Eukaryota</taxon>
        <taxon>Sar</taxon>
        <taxon>Alveolata</taxon>
        <taxon>Ciliophora</taxon>
        <taxon>Intramacronucleata</taxon>
        <taxon>Oligohymenophorea</taxon>
        <taxon>Peniculida</taxon>
        <taxon>Parameciidae</taxon>
        <taxon>Paramecium</taxon>
    </lineage>
</organism>
<sequence length="95" mass="11074">MQLFWGDEFEGNVINLYDDQKLALLSPNTSGLFQSLGEEQQKKLPFVILPEFVAWMIELTPNKPYQCMCFNFDQVSINMRKRIQTLQSYLPHGLS</sequence>
<evidence type="ECO:0000256" key="1">
    <source>
        <dbReference type="ARBA" id="ARBA00012220"/>
    </source>
</evidence>
<dbReference type="AlphaFoldDB" id="A0CJX6"/>
<keyword evidence="2 6" id="KW-0436">Ligase</keyword>
<dbReference type="GO" id="GO:0004357">
    <property type="term" value="F:glutamate-cysteine ligase activity"/>
    <property type="evidence" value="ECO:0007669"/>
    <property type="project" value="UniProtKB-UniRule"/>
</dbReference>
<evidence type="ECO:0000256" key="2">
    <source>
        <dbReference type="ARBA" id="ARBA00022598"/>
    </source>
</evidence>
<accession>A0CJX6</accession>
<evidence type="ECO:0000256" key="3">
    <source>
        <dbReference type="ARBA" id="ARBA00022684"/>
    </source>
</evidence>
<evidence type="ECO:0000256" key="6">
    <source>
        <dbReference type="RuleBase" id="RU367135"/>
    </source>
</evidence>
<dbReference type="Proteomes" id="UP000000600">
    <property type="component" value="Unassembled WGS sequence"/>
</dbReference>
<dbReference type="PANTHER" id="PTHR11164">
    <property type="entry name" value="GLUTAMATE CYSTEINE LIGASE"/>
    <property type="match status" value="1"/>
</dbReference>
<dbReference type="UniPathway" id="UPA00142">
    <property type="reaction ID" value="UER00209"/>
</dbReference>
<reference evidence="7 8" key="1">
    <citation type="journal article" date="2006" name="Nature">
        <title>Global trends of whole-genome duplications revealed by the ciliate Paramecium tetraurelia.</title>
        <authorList>
            <consortium name="Genoscope"/>
            <person name="Aury J.-M."/>
            <person name="Jaillon O."/>
            <person name="Duret L."/>
            <person name="Noel B."/>
            <person name="Jubin C."/>
            <person name="Porcel B.M."/>
            <person name="Segurens B."/>
            <person name="Daubin V."/>
            <person name="Anthouard V."/>
            <person name="Aiach N."/>
            <person name="Arnaiz O."/>
            <person name="Billaut A."/>
            <person name="Beisson J."/>
            <person name="Blanc I."/>
            <person name="Bouhouche K."/>
            <person name="Camara F."/>
            <person name="Duharcourt S."/>
            <person name="Guigo R."/>
            <person name="Gogendeau D."/>
            <person name="Katinka M."/>
            <person name="Keller A.-M."/>
            <person name="Kissmehl R."/>
            <person name="Klotz C."/>
            <person name="Koll F."/>
            <person name="Le Moue A."/>
            <person name="Lepere C."/>
            <person name="Malinsky S."/>
            <person name="Nowacki M."/>
            <person name="Nowak J.K."/>
            <person name="Plattner H."/>
            <person name="Poulain J."/>
            <person name="Ruiz F."/>
            <person name="Serrano V."/>
            <person name="Zagulski M."/>
            <person name="Dessen P."/>
            <person name="Betermier M."/>
            <person name="Weissenbach J."/>
            <person name="Scarpelli C."/>
            <person name="Schachter V."/>
            <person name="Sperling L."/>
            <person name="Meyer E."/>
            <person name="Cohen J."/>
            <person name="Wincker P."/>
        </authorList>
    </citation>
    <scope>NUCLEOTIDE SEQUENCE [LARGE SCALE GENOMIC DNA]</scope>
    <source>
        <strain evidence="7 8">Stock d4-2</strain>
    </source>
</reference>
<evidence type="ECO:0000313" key="8">
    <source>
        <dbReference type="Proteomes" id="UP000000600"/>
    </source>
</evidence>
<name>A0CJX6_PARTE</name>
<protein>
    <recommendedName>
        <fullName evidence="1 6">Glutamate--cysteine ligase</fullName>
        <ecNumber evidence="1 6">6.3.2.2</ecNumber>
    </recommendedName>
    <alternativeName>
        <fullName evidence="6">Gamma-ECS</fullName>
    </alternativeName>
    <alternativeName>
        <fullName evidence="6">Gamma-glutamylcysteine synthetase</fullName>
    </alternativeName>
</protein>
<dbReference type="Gene3D" id="3.30.590.50">
    <property type="match status" value="1"/>
</dbReference>